<feature type="region of interest" description="Disordered" evidence="5">
    <location>
        <begin position="26"/>
        <end position="73"/>
    </location>
</feature>
<feature type="chain" id="PRO_5009178034" description="Gram-positive cocci surface proteins LPxTG domain-containing protein" evidence="7">
    <location>
        <begin position="22"/>
        <end position="326"/>
    </location>
</feature>
<keyword evidence="3 7" id="KW-0732">Signal</keyword>
<evidence type="ECO:0000256" key="5">
    <source>
        <dbReference type="SAM" id="MobiDB-lite"/>
    </source>
</evidence>
<sequence>MKKAVFYFVALSLLFPTVGFAEDSSTATESTVESSSIAESSQSTENELTKTADSSFSLTEDSRATETSSSTQTAYGDHLDSTLVVYQGDTVTADMLHDDASSHGAALRDLKLLEEPSTKTLGKNVVKVRFMVYPLEEGKGEKQAVTLDMSYLVIPEAPTYDVQFVSYDSDSKEVKGKVTALNGGTAAGVSIYGYSVPSRLGLTVTTIKELYPLIDPSRSVTTDAEGYFTLAYEDGFSFAAFTPQSGDYSHVYTLDDKAFAGAAATENSTSTSTTASSAEKKEEKKKGLFPNTGERKTIYYSIAGIAILLLITLFLFIKSKQEKKSK</sequence>
<feature type="signal peptide" evidence="7">
    <location>
        <begin position="1"/>
        <end position="21"/>
    </location>
</feature>
<dbReference type="EMBL" id="MIJY01000006">
    <property type="protein sequence ID" value="OEG18390.1"/>
    <property type="molecule type" value="Genomic_DNA"/>
</dbReference>
<protein>
    <recommendedName>
        <fullName evidence="8">Gram-positive cocci surface proteins LPxTG domain-containing protein</fullName>
    </recommendedName>
</protein>
<keyword evidence="6" id="KW-0472">Membrane</keyword>
<evidence type="ECO:0000256" key="1">
    <source>
        <dbReference type="ARBA" id="ARBA00022512"/>
    </source>
</evidence>
<evidence type="ECO:0000259" key="8">
    <source>
        <dbReference type="Pfam" id="PF00746"/>
    </source>
</evidence>
<feature type="domain" description="Gram-positive cocci surface proteins LPxTG" evidence="8">
    <location>
        <begin position="282"/>
        <end position="324"/>
    </location>
</feature>
<accession>A0A1E5H179</accession>
<keyword evidence="10" id="KW-1185">Reference proteome</keyword>
<keyword evidence="6" id="KW-1133">Transmembrane helix</keyword>
<evidence type="ECO:0000313" key="10">
    <source>
        <dbReference type="Proteomes" id="UP000095094"/>
    </source>
</evidence>
<evidence type="ECO:0000256" key="3">
    <source>
        <dbReference type="ARBA" id="ARBA00022729"/>
    </source>
</evidence>
<dbReference type="Proteomes" id="UP000095094">
    <property type="component" value="Unassembled WGS sequence"/>
</dbReference>
<evidence type="ECO:0000256" key="6">
    <source>
        <dbReference type="SAM" id="Phobius"/>
    </source>
</evidence>
<feature type="compositionally biased region" description="Polar residues" evidence="5">
    <location>
        <begin position="49"/>
        <end position="73"/>
    </location>
</feature>
<evidence type="ECO:0000313" key="9">
    <source>
        <dbReference type="EMBL" id="OEG18390.1"/>
    </source>
</evidence>
<organism evidence="9 10">
    <name type="scientific">Enterococcus termitis</name>
    <dbReference type="NCBI Taxonomy" id="332950"/>
    <lineage>
        <taxon>Bacteria</taxon>
        <taxon>Bacillati</taxon>
        <taxon>Bacillota</taxon>
        <taxon>Bacilli</taxon>
        <taxon>Lactobacillales</taxon>
        <taxon>Enterococcaceae</taxon>
        <taxon>Enterococcus</taxon>
    </lineage>
</organism>
<evidence type="ECO:0000256" key="2">
    <source>
        <dbReference type="ARBA" id="ARBA00022525"/>
    </source>
</evidence>
<evidence type="ECO:0000256" key="7">
    <source>
        <dbReference type="SAM" id="SignalP"/>
    </source>
</evidence>
<gene>
    <name evidence="9" type="ORF">BCR25_16310</name>
</gene>
<comment type="caution">
    <text evidence="9">The sequence shown here is derived from an EMBL/GenBank/DDBJ whole genome shotgun (WGS) entry which is preliminary data.</text>
</comment>
<dbReference type="Pfam" id="PF00746">
    <property type="entry name" value="Gram_pos_anchor"/>
    <property type="match status" value="1"/>
</dbReference>
<feature type="transmembrane region" description="Helical" evidence="6">
    <location>
        <begin position="298"/>
        <end position="317"/>
    </location>
</feature>
<feature type="compositionally biased region" description="Low complexity" evidence="5">
    <location>
        <begin position="26"/>
        <end position="45"/>
    </location>
</feature>
<evidence type="ECO:0000256" key="4">
    <source>
        <dbReference type="ARBA" id="ARBA00023088"/>
    </source>
</evidence>
<keyword evidence="4" id="KW-0572">Peptidoglycan-anchor</keyword>
<reference evidence="10" key="1">
    <citation type="submission" date="2016-09" db="EMBL/GenBank/DDBJ databases">
        <authorList>
            <person name="Gulvik C.A."/>
        </authorList>
    </citation>
    <scope>NUCLEOTIDE SEQUENCE [LARGE SCALE GENOMIC DNA]</scope>
    <source>
        <strain evidence="10">LMG 8895</strain>
    </source>
</reference>
<dbReference type="InterPro" id="IPR019931">
    <property type="entry name" value="LPXTG_anchor"/>
</dbReference>
<dbReference type="AlphaFoldDB" id="A0A1E5H179"/>
<proteinExistence type="predicted"/>
<keyword evidence="1" id="KW-0134">Cell wall</keyword>
<keyword evidence="2" id="KW-0964">Secreted</keyword>
<dbReference type="RefSeq" id="WP_069662609.1">
    <property type="nucleotide sequence ID" value="NZ_JBHUJJ010000001.1"/>
</dbReference>
<keyword evidence="6" id="KW-0812">Transmembrane</keyword>
<dbReference type="NCBIfam" id="TIGR01167">
    <property type="entry name" value="LPXTG_anchor"/>
    <property type="match status" value="1"/>
</dbReference>
<name>A0A1E5H179_9ENTE</name>